<protein>
    <submittedName>
        <fullName evidence="1">Uncharacterized protein</fullName>
    </submittedName>
</protein>
<accession>A0A7W7ZLA5</accession>
<organism evidence="1 2">
    <name type="scientific">Granulicella aggregans</name>
    <dbReference type="NCBI Taxonomy" id="474949"/>
    <lineage>
        <taxon>Bacteria</taxon>
        <taxon>Pseudomonadati</taxon>
        <taxon>Acidobacteriota</taxon>
        <taxon>Terriglobia</taxon>
        <taxon>Terriglobales</taxon>
        <taxon>Acidobacteriaceae</taxon>
        <taxon>Granulicella</taxon>
    </lineage>
</organism>
<name>A0A7W7ZLA5_9BACT</name>
<proteinExistence type="predicted"/>
<dbReference type="RefSeq" id="WP_184224606.1">
    <property type="nucleotide sequence ID" value="NZ_JACHIP010000064.1"/>
</dbReference>
<comment type="caution">
    <text evidence="1">The sequence shown here is derived from an EMBL/GenBank/DDBJ whole genome shotgun (WGS) entry which is preliminary data.</text>
</comment>
<evidence type="ECO:0000313" key="2">
    <source>
        <dbReference type="Proteomes" id="UP000540989"/>
    </source>
</evidence>
<gene>
    <name evidence="1" type="ORF">HDF16_006370</name>
</gene>
<dbReference type="AlphaFoldDB" id="A0A7W7ZLA5"/>
<evidence type="ECO:0000313" key="1">
    <source>
        <dbReference type="EMBL" id="MBB5061634.1"/>
    </source>
</evidence>
<reference evidence="1 2" key="1">
    <citation type="submission" date="2020-08" db="EMBL/GenBank/DDBJ databases">
        <title>Genomic Encyclopedia of Type Strains, Phase IV (KMG-V): Genome sequencing to study the core and pangenomes of soil and plant-associated prokaryotes.</title>
        <authorList>
            <person name="Whitman W."/>
        </authorList>
    </citation>
    <scope>NUCLEOTIDE SEQUENCE [LARGE SCALE GENOMIC DNA]</scope>
    <source>
        <strain evidence="1 2">M8UP14</strain>
    </source>
</reference>
<dbReference type="EMBL" id="JACHIP010000064">
    <property type="protein sequence ID" value="MBB5061634.1"/>
    <property type="molecule type" value="Genomic_DNA"/>
</dbReference>
<dbReference type="Proteomes" id="UP000540989">
    <property type="component" value="Unassembled WGS sequence"/>
</dbReference>
<keyword evidence="2" id="KW-1185">Reference proteome</keyword>
<sequence>MAIEVKDVTVRSPYGRRFASAHFIFECEGEITTDEKTYRGQMRGAKECGFDWYYEQLYGELPDTWPPQAIKPEAELPGTWENSSLQQSRCYRQSRRSEPGRVQSSSQCEEPLLPEARFWNMERREANETAASI</sequence>